<dbReference type="GO" id="GO:0048278">
    <property type="term" value="P:vesicle docking"/>
    <property type="evidence" value="ECO:0007669"/>
    <property type="project" value="TreeGrafter"/>
</dbReference>
<dbReference type="GO" id="GO:0006886">
    <property type="term" value="P:intracellular protein transport"/>
    <property type="evidence" value="ECO:0007669"/>
    <property type="project" value="TreeGrafter"/>
</dbReference>
<dbReference type="PANTHER" id="PTHR19957">
    <property type="entry name" value="SYNTAXIN"/>
    <property type="match status" value="1"/>
</dbReference>
<organism evidence="3">
    <name type="scientific">Henneguya salminicola</name>
    <name type="common">Myxosporean</name>
    <dbReference type="NCBI Taxonomy" id="69463"/>
    <lineage>
        <taxon>Eukaryota</taxon>
        <taxon>Metazoa</taxon>
        <taxon>Cnidaria</taxon>
        <taxon>Myxozoa</taxon>
        <taxon>Myxosporea</taxon>
        <taxon>Bivalvulida</taxon>
        <taxon>Platysporina</taxon>
        <taxon>Myxobolidae</taxon>
        <taxon>Henneguya</taxon>
    </lineage>
</organism>
<dbReference type="PROSITE" id="PS50192">
    <property type="entry name" value="T_SNARE"/>
    <property type="match status" value="1"/>
</dbReference>
<dbReference type="GO" id="GO:0000149">
    <property type="term" value="F:SNARE binding"/>
    <property type="evidence" value="ECO:0007669"/>
    <property type="project" value="TreeGrafter"/>
</dbReference>
<name>A0A6G3MGW2_HENSL</name>
<accession>A0A6G3MGW2</accession>
<protein>
    <submittedName>
        <fullName evidence="3">Syntaxin-7 (Trinotate prediction)</fullName>
    </submittedName>
</protein>
<dbReference type="EMBL" id="GHBP01002718">
    <property type="protein sequence ID" value="NDJ93176.1"/>
    <property type="molecule type" value="Transcribed_RNA"/>
</dbReference>
<dbReference type="InterPro" id="IPR045242">
    <property type="entry name" value="Syntaxin"/>
</dbReference>
<dbReference type="OrthoDB" id="364348at2759"/>
<evidence type="ECO:0000313" key="3">
    <source>
        <dbReference type="EMBL" id="NDJ93176.1"/>
    </source>
</evidence>
<dbReference type="InterPro" id="IPR000727">
    <property type="entry name" value="T_SNARE_dom"/>
</dbReference>
<keyword evidence="1" id="KW-0472">Membrane</keyword>
<dbReference type="AlphaFoldDB" id="A0A6G3MGW2"/>
<dbReference type="PANTHER" id="PTHR19957:SF38">
    <property type="entry name" value="LD27581P"/>
    <property type="match status" value="1"/>
</dbReference>
<keyword evidence="1" id="KW-0812">Transmembrane</keyword>
<dbReference type="GO" id="GO:0012505">
    <property type="term" value="C:endomembrane system"/>
    <property type="evidence" value="ECO:0007669"/>
    <property type="project" value="TreeGrafter"/>
</dbReference>
<dbReference type="GO" id="GO:0006906">
    <property type="term" value="P:vesicle fusion"/>
    <property type="evidence" value="ECO:0007669"/>
    <property type="project" value="TreeGrafter"/>
</dbReference>
<dbReference type="SUPFAM" id="SSF58038">
    <property type="entry name" value="SNARE fusion complex"/>
    <property type="match status" value="1"/>
</dbReference>
<dbReference type="Gene3D" id="1.20.5.110">
    <property type="match status" value="1"/>
</dbReference>
<proteinExistence type="predicted"/>
<dbReference type="Pfam" id="PF05739">
    <property type="entry name" value="SNARE"/>
    <property type="match status" value="1"/>
</dbReference>
<evidence type="ECO:0000259" key="2">
    <source>
        <dbReference type="PROSITE" id="PS50192"/>
    </source>
</evidence>
<feature type="domain" description="T-SNARE coiled-coil homology" evidence="2">
    <location>
        <begin position="13"/>
        <end position="75"/>
    </location>
</feature>
<dbReference type="GO" id="GO:0031201">
    <property type="term" value="C:SNARE complex"/>
    <property type="evidence" value="ECO:0007669"/>
    <property type="project" value="TreeGrafter"/>
</dbReference>
<sequence length="110" mass="12675">MQAQEQAQEFIPIEEIEERQKAIKKIEEDIMGVNDIMKDLAVLIHEQGEYVDSIESHVEVTHSQVQAANIQLEKARNFQSKSRKKQCCLILTLIIIIAIISLIIYLKTKK</sequence>
<dbReference type="GO" id="GO:0005484">
    <property type="term" value="F:SNAP receptor activity"/>
    <property type="evidence" value="ECO:0007669"/>
    <property type="project" value="TreeGrafter"/>
</dbReference>
<keyword evidence="1" id="KW-1133">Transmembrane helix</keyword>
<feature type="transmembrane region" description="Helical" evidence="1">
    <location>
        <begin position="87"/>
        <end position="106"/>
    </location>
</feature>
<evidence type="ECO:0000256" key="1">
    <source>
        <dbReference type="SAM" id="Phobius"/>
    </source>
</evidence>
<reference evidence="3" key="1">
    <citation type="submission" date="2018-11" db="EMBL/GenBank/DDBJ databases">
        <title>Henneguya salminicola genome and transcriptome.</title>
        <authorList>
            <person name="Yahalomi D."/>
            <person name="Atkinson S.D."/>
            <person name="Neuhof M."/>
            <person name="Chang E.S."/>
            <person name="Philippe H."/>
            <person name="Cartwright P."/>
            <person name="Bartholomew J.L."/>
            <person name="Huchon D."/>
        </authorList>
    </citation>
    <scope>NUCLEOTIDE SEQUENCE</scope>
    <source>
        <strain evidence="3">Hz1</strain>
        <tissue evidence="3">Whole</tissue>
    </source>
</reference>
<dbReference type="SMART" id="SM00397">
    <property type="entry name" value="t_SNARE"/>
    <property type="match status" value="1"/>
</dbReference>